<evidence type="ECO:0000313" key="3">
    <source>
        <dbReference type="Proteomes" id="UP001054945"/>
    </source>
</evidence>
<evidence type="ECO:0000313" key="2">
    <source>
        <dbReference type="EMBL" id="GIY45794.1"/>
    </source>
</evidence>
<keyword evidence="3" id="KW-1185">Reference proteome</keyword>
<protein>
    <submittedName>
        <fullName evidence="2">Uncharacterized protein</fullName>
    </submittedName>
</protein>
<reference evidence="2 3" key="1">
    <citation type="submission" date="2021-06" db="EMBL/GenBank/DDBJ databases">
        <title>Caerostris extrusa draft genome.</title>
        <authorList>
            <person name="Kono N."/>
            <person name="Arakawa K."/>
        </authorList>
    </citation>
    <scope>NUCLEOTIDE SEQUENCE [LARGE SCALE GENOMIC DNA]</scope>
</reference>
<feature type="compositionally biased region" description="Low complexity" evidence="1">
    <location>
        <begin position="41"/>
        <end position="101"/>
    </location>
</feature>
<name>A0AAV4TJA1_CAEEX</name>
<proteinExistence type="predicted"/>
<dbReference type="AlphaFoldDB" id="A0AAV4TJA1"/>
<comment type="caution">
    <text evidence="2">The sequence shown here is derived from an EMBL/GenBank/DDBJ whole genome shotgun (WGS) entry which is preliminary data.</text>
</comment>
<organism evidence="2 3">
    <name type="scientific">Caerostris extrusa</name>
    <name type="common">Bark spider</name>
    <name type="synonym">Caerostris bankana</name>
    <dbReference type="NCBI Taxonomy" id="172846"/>
    <lineage>
        <taxon>Eukaryota</taxon>
        <taxon>Metazoa</taxon>
        <taxon>Ecdysozoa</taxon>
        <taxon>Arthropoda</taxon>
        <taxon>Chelicerata</taxon>
        <taxon>Arachnida</taxon>
        <taxon>Araneae</taxon>
        <taxon>Araneomorphae</taxon>
        <taxon>Entelegynae</taxon>
        <taxon>Araneoidea</taxon>
        <taxon>Araneidae</taxon>
        <taxon>Caerostris</taxon>
    </lineage>
</organism>
<accession>A0AAV4TJA1</accession>
<evidence type="ECO:0000256" key="1">
    <source>
        <dbReference type="SAM" id="MobiDB-lite"/>
    </source>
</evidence>
<dbReference type="EMBL" id="BPLR01011319">
    <property type="protein sequence ID" value="GIY45794.1"/>
    <property type="molecule type" value="Genomic_DNA"/>
</dbReference>
<dbReference type="Proteomes" id="UP001054945">
    <property type="component" value="Unassembled WGS sequence"/>
</dbReference>
<sequence>MEKVLIECLFLPRNLLTFTRRRWAFVLVIGLALHLMVYSSSADSSGDSSSSSDSSDSSYDGSSSDSSDSSYDGSSSDSSDSSCDGSGSDSSDSSYDGSDSSNEMPECSMSVNNVGEDLIHAKTTRSSAILRIPTE</sequence>
<gene>
    <name evidence="2" type="ORF">CEXT_749111</name>
</gene>
<feature type="region of interest" description="Disordered" evidence="1">
    <location>
        <begin position="41"/>
        <end position="113"/>
    </location>
</feature>